<evidence type="ECO:0000256" key="3">
    <source>
        <dbReference type="ARBA" id="ARBA00022553"/>
    </source>
</evidence>
<evidence type="ECO:0000256" key="12">
    <source>
        <dbReference type="SAM" id="MobiDB-lite"/>
    </source>
</evidence>
<evidence type="ECO:0000313" key="15">
    <source>
        <dbReference type="EMBL" id="CAA2104856.1"/>
    </source>
</evidence>
<evidence type="ECO:0000256" key="6">
    <source>
        <dbReference type="ARBA" id="ARBA00022741"/>
    </source>
</evidence>
<dbReference type="GO" id="GO:0016301">
    <property type="term" value="F:kinase activity"/>
    <property type="evidence" value="ECO:0007669"/>
    <property type="project" value="UniProtKB-KW"/>
</dbReference>
<keyword evidence="4 15" id="KW-0808">Transferase</keyword>
<dbReference type="SUPFAM" id="SSF55785">
    <property type="entry name" value="PYP-like sensor domain (PAS domain)"/>
    <property type="match status" value="1"/>
</dbReference>
<dbReference type="InterPro" id="IPR029787">
    <property type="entry name" value="Nucleotide_cyclase"/>
</dbReference>
<dbReference type="CDD" id="cd01949">
    <property type="entry name" value="GGDEF"/>
    <property type="match status" value="1"/>
</dbReference>
<dbReference type="SUPFAM" id="SSF103190">
    <property type="entry name" value="Sensory domain-like"/>
    <property type="match status" value="1"/>
</dbReference>
<dbReference type="InterPro" id="IPR029151">
    <property type="entry name" value="Sensor-like_sf"/>
</dbReference>
<dbReference type="NCBIfam" id="TIGR00229">
    <property type="entry name" value="sensory_box"/>
    <property type="match status" value="1"/>
</dbReference>
<dbReference type="Gene3D" id="3.30.70.270">
    <property type="match status" value="1"/>
</dbReference>
<dbReference type="InterPro" id="IPR033479">
    <property type="entry name" value="dCache_1"/>
</dbReference>
<dbReference type="RefSeq" id="WP_339090568.1">
    <property type="nucleotide sequence ID" value="NZ_LR743507.1"/>
</dbReference>
<evidence type="ECO:0000256" key="1">
    <source>
        <dbReference type="ARBA" id="ARBA00004651"/>
    </source>
</evidence>
<sequence>MNNRLARLENALGSLKARITMGGIMALVLGIGVITTILVGRTEHDLLQGQRQREMSEAVRTASLLGHNVVQLQRVLQSVAEILDEPTLHDDAQLKEFMRTKPVLRNFFANVYVATPDGDVHVMVDENGVYRPSLNIRERGYFGRMLTEGRPLVSEPLRGSLTGDPIIAFAQPARNAGGVFALVAGTLRLSSRDLLDGLADAQETDAGALVVVTDSQGRVLAHPDRKRLMQSITDEPRLAQAFKSWQAAGSPIEPLGLPLAQPREITSVAGVPGPDWLVWRARSETEVLAPVKAAREQAMAWAASLVALVSAGMFLTLWWLLQPLMLLERRAHHMFDGAMRPEDGWPKADGEIGHLGKVLRDVGIQRAELERLNSEIISKLRSVMRAAPIGIAFIRNGRFELVSDELCRLLSYEDKELLGQPVDLIVVPPEDDQPALAALEKEAFARSNSYVGEARMQRGDGSRFWARLRSRPVDPEHTDFGSIWTILNIEEQRNARKALEWSAAHDGLTGLANRLRFDQQAQRLIDARPASLPAAMVFIDLDHFKEVNDTGGHLSGDAMLRAAAAAIMSRVRSGDLAARIGGDEFALLLEQCSHEAAVRVAEDIVASISAIALPWLSGSLHVGASIGVASLTPEIGTVDDWISAADAACYAAKAAGRGTVRAGLAPREPRAPSVVRPGSTSPTSGVAAAPDLTED</sequence>
<dbReference type="SUPFAM" id="SSF55073">
    <property type="entry name" value="Nucleotide cyclase"/>
    <property type="match status" value="1"/>
</dbReference>
<evidence type="ECO:0000256" key="9">
    <source>
        <dbReference type="ARBA" id="ARBA00022989"/>
    </source>
</evidence>
<evidence type="ECO:0000256" key="10">
    <source>
        <dbReference type="ARBA" id="ARBA00023012"/>
    </source>
</evidence>
<name>A0A679J8I5_VARPD</name>
<feature type="transmembrane region" description="Helical" evidence="13">
    <location>
        <begin position="21"/>
        <end position="40"/>
    </location>
</feature>
<dbReference type="InterPro" id="IPR035965">
    <property type="entry name" value="PAS-like_dom_sf"/>
</dbReference>
<dbReference type="CDD" id="cd18773">
    <property type="entry name" value="PDC1_HK_sensor"/>
    <property type="match status" value="1"/>
</dbReference>
<dbReference type="InterPro" id="IPR043128">
    <property type="entry name" value="Rev_trsase/Diguanyl_cyclase"/>
</dbReference>
<dbReference type="EMBL" id="LR743507">
    <property type="protein sequence ID" value="CAA2104856.1"/>
    <property type="molecule type" value="Genomic_DNA"/>
</dbReference>
<dbReference type="SMART" id="SM00267">
    <property type="entry name" value="GGDEF"/>
    <property type="match status" value="1"/>
</dbReference>
<keyword evidence="5 13" id="KW-0812">Transmembrane</keyword>
<keyword evidence="15" id="KW-0548">Nucleotidyltransferase</keyword>
<evidence type="ECO:0000256" key="8">
    <source>
        <dbReference type="ARBA" id="ARBA00022840"/>
    </source>
</evidence>
<dbReference type="PANTHER" id="PTHR44757">
    <property type="entry name" value="DIGUANYLATE CYCLASE DGCP"/>
    <property type="match status" value="1"/>
</dbReference>
<proteinExistence type="predicted"/>
<dbReference type="Gene3D" id="3.30.450.20">
    <property type="entry name" value="PAS domain"/>
    <property type="match status" value="2"/>
</dbReference>
<evidence type="ECO:0000256" key="5">
    <source>
        <dbReference type="ARBA" id="ARBA00022692"/>
    </source>
</evidence>
<dbReference type="CDD" id="cd00130">
    <property type="entry name" value="PAS"/>
    <property type="match status" value="1"/>
</dbReference>
<keyword evidence="8" id="KW-0067">ATP-binding</keyword>
<evidence type="ECO:0000259" key="14">
    <source>
        <dbReference type="PROSITE" id="PS50887"/>
    </source>
</evidence>
<keyword evidence="9 13" id="KW-1133">Transmembrane helix</keyword>
<feature type="domain" description="GGDEF" evidence="14">
    <location>
        <begin position="532"/>
        <end position="665"/>
    </location>
</feature>
<dbReference type="InterPro" id="IPR052155">
    <property type="entry name" value="Biofilm_reg_signaling"/>
</dbReference>
<dbReference type="NCBIfam" id="TIGR00254">
    <property type="entry name" value="GGDEF"/>
    <property type="match status" value="1"/>
</dbReference>
<keyword evidence="3" id="KW-0597">Phosphoprotein</keyword>
<comment type="subcellular location">
    <subcellularLocation>
        <location evidence="1">Cell membrane</location>
        <topology evidence="1">Multi-pass membrane protein</topology>
    </subcellularLocation>
</comment>
<dbReference type="InterPro" id="IPR000160">
    <property type="entry name" value="GGDEF_dom"/>
</dbReference>
<dbReference type="SMART" id="SM00091">
    <property type="entry name" value="PAS"/>
    <property type="match status" value="1"/>
</dbReference>
<dbReference type="Pfam" id="PF02743">
    <property type="entry name" value="dCache_1"/>
    <property type="match status" value="1"/>
</dbReference>
<keyword evidence="7" id="KW-0418">Kinase</keyword>
<dbReference type="Pfam" id="PF00990">
    <property type="entry name" value="GGDEF"/>
    <property type="match status" value="1"/>
</dbReference>
<evidence type="ECO:0000256" key="2">
    <source>
        <dbReference type="ARBA" id="ARBA00022475"/>
    </source>
</evidence>
<evidence type="ECO:0000256" key="13">
    <source>
        <dbReference type="SAM" id="Phobius"/>
    </source>
</evidence>
<keyword evidence="10" id="KW-0902">Two-component regulatory system</keyword>
<evidence type="ECO:0000256" key="4">
    <source>
        <dbReference type="ARBA" id="ARBA00022679"/>
    </source>
</evidence>
<dbReference type="FunFam" id="3.30.70.270:FF:000001">
    <property type="entry name" value="Diguanylate cyclase domain protein"/>
    <property type="match status" value="1"/>
</dbReference>
<dbReference type="PANTHER" id="PTHR44757:SF2">
    <property type="entry name" value="BIOFILM ARCHITECTURE MAINTENANCE PROTEIN MBAA"/>
    <property type="match status" value="1"/>
</dbReference>
<organism evidence="15">
    <name type="scientific">Variovorax paradoxus</name>
    <dbReference type="NCBI Taxonomy" id="34073"/>
    <lineage>
        <taxon>Bacteria</taxon>
        <taxon>Pseudomonadati</taxon>
        <taxon>Pseudomonadota</taxon>
        <taxon>Betaproteobacteria</taxon>
        <taxon>Burkholderiales</taxon>
        <taxon>Comamonadaceae</taxon>
        <taxon>Variovorax</taxon>
    </lineage>
</organism>
<keyword evidence="6" id="KW-0547">Nucleotide-binding</keyword>
<evidence type="ECO:0000256" key="7">
    <source>
        <dbReference type="ARBA" id="ARBA00022777"/>
    </source>
</evidence>
<dbReference type="Pfam" id="PF13426">
    <property type="entry name" value="PAS_9"/>
    <property type="match status" value="1"/>
</dbReference>
<dbReference type="EC" id="2.7.7.65" evidence="15"/>
<accession>A0A679J8I5</accession>
<keyword evidence="11 13" id="KW-0472">Membrane</keyword>
<dbReference type="GO" id="GO:0000160">
    <property type="term" value="P:phosphorelay signal transduction system"/>
    <property type="evidence" value="ECO:0007669"/>
    <property type="project" value="UniProtKB-KW"/>
</dbReference>
<evidence type="ECO:0000256" key="11">
    <source>
        <dbReference type="ARBA" id="ARBA00023136"/>
    </source>
</evidence>
<gene>
    <name evidence="15" type="primary">yegE</name>
    <name evidence="15" type="ORF">VVAX_02969</name>
</gene>
<dbReference type="GO" id="GO:0052621">
    <property type="term" value="F:diguanylate cyclase activity"/>
    <property type="evidence" value="ECO:0007669"/>
    <property type="project" value="UniProtKB-EC"/>
</dbReference>
<feature type="region of interest" description="Disordered" evidence="12">
    <location>
        <begin position="663"/>
        <end position="695"/>
    </location>
</feature>
<reference evidence="15" key="1">
    <citation type="submission" date="2019-12" db="EMBL/GenBank/DDBJ databases">
        <authorList>
            <person name="Cremers G."/>
        </authorList>
    </citation>
    <scope>NUCLEOTIDE SEQUENCE</scope>
    <source>
        <strain evidence="15">Vvax</strain>
    </source>
</reference>
<dbReference type="GO" id="GO:0005524">
    <property type="term" value="F:ATP binding"/>
    <property type="evidence" value="ECO:0007669"/>
    <property type="project" value="UniProtKB-KW"/>
</dbReference>
<protein>
    <submittedName>
        <fullName evidence="15">Putative diguanylate cyclase YegE</fullName>
        <ecNumber evidence="15">2.7.7.65</ecNumber>
    </submittedName>
</protein>
<dbReference type="AlphaFoldDB" id="A0A679J8I5"/>
<dbReference type="GO" id="GO:0005886">
    <property type="term" value="C:plasma membrane"/>
    <property type="evidence" value="ECO:0007669"/>
    <property type="project" value="UniProtKB-SubCell"/>
</dbReference>
<dbReference type="InterPro" id="IPR000014">
    <property type="entry name" value="PAS"/>
</dbReference>
<dbReference type="PROSITE" id="PS50887">
    <property type="entry name" value="GGDEF"/>
    <property type="match status" value="1"/>
</dbReference>
<keyword evidence="2" id="KW-1003">Cell membrane</keyword>
<feature type="transmembrane region" description="Helical" evidence="13">
    <location>
        <begin position="298"/>
        <end position="321"/>
    </location>
</feature>